<evidence type="ECO:0000259" key="9">
    <source>
        <dbReference type="Pfam" id="PF02096"/>
    </source>
</evidence>
<dbReference type="NCBIfam" id="TIGR03592">
    <property type="entry name" value="yidC_oxa1_cterm"/>
    <property type="match status" value="1"/>
</dbReference>
<proteinExistence type="inferred from homology"/>
<evidence type="ECO:0000313" key="11">
    <source>
        <dbReference type="Proteomes" id="UP001140949"/>
    </source>
</evidence>
<dbReference type="Pfam" id="PF02096">
    <property type="entry name" value="60KD_IMP"/>
    <property type="match status" value="1"/>
</dbReference>
<feature type="region of interest" description="Disordered" evidence="7">
    <location>
        <begin position="395"/>
        <end position="432"/>
    </location>
</feature>
<evidence type="ECO:0000256" key="1">
    <source>
        <dbReference type="ARBA" id="ARBA00004141"/>
    </source>
</evidence>
<dbReference type="PANTHER" id="PTHR12428:SF34">
    <property type="entry name" value="MITOCHONDRIAL INNER MEMBRANE PROTEIN OXA1-LIKE"/>
    <property type="match status" value="1"/>
</dbReference>
<evidence type="ECO:0000256" key="6">
    <source>
        <dbReference type="RuleBase" id="RU003945"/>
    </source>
</evidence>
<dbReference type="Proteomes" id="UP001140949">
    <property type="component" value="Unassembled WGS sequence"/>
</dbReference>
<evidence type="ECO:0000256" key="4">
    <source>
        <dbReference type="ARBA" id="ARBA00022989"/>
    </source>
</evidence>
<dbReference type="GO" id="GO:0032977">
    <property type="term" value="F:membrane insertase activity"/>
    <property type="evidence" value="ECO:0007669"/>
    <property type="project" value="InterPro"/>
</dbReference>
<dbReference type="InterPro" id="IPR001708">
    <property type="entry name" value="YidC/ALB3/OXA1/COX18"/>
</dbReference>
<name>A0AAX6HUW8_IRIPA</name>
<dbReference type="PANTHER" id="PTHR12428">
    <property type="entry name" value="OXA1"/>
    <property type="match status" value="1"/>
</dbReference>
<reference evidence="10" key="1">
    <citation type="journal article" date="2023" name="GigaByte">
        <title>Genome assembly of the bearded iris, Iris pallida Lam.</title>
        <authorList>
            <person name="Bruccoleri R.E."/>
            <person name="Oakeley E.J."/>
            <person name="Faust A.M.E."/>
            <person name="Altorfer M."/>
            <person name="Dessus-Babus S."/>
            <person name="Burckhardt D."/>
            <person name="Oertli M."/>
            <person name="Naumann U."/>
            <person name="Petersen F."/>
            <person name="Wong J."/>
        </authorList>
    </citation>
    <scope>NUCLEOTIDE SEQUENCE</scope>
    <source>
        <strain evidence="10">GSM-AAB239-AS_SAM_17_03QT</strain>
    </source>
</reference>
<comment type="caution">
    <text evidence="10">The sequence shown here is derived from an EMBL/GenBank/DDBJ whole genome shotgun (WGS) entry which is preliminary data.</text>
</comment>
<feature type="domain" description="Membrane insertase YidC/Oxa/ALB C-terminal" evidence="9">
    <location>
        <begin position="159"/>
        <end position="351"/>
    </location>
</feature>
<gene>
    <name evidence="10" type="ORF">M6B38_290810</name>
</gene>
<keyword evidence="5 8" id="KW-0472">Membrane</keyword>
<evidence type="ECO:0000313" key="10">
    <source>
        <dbReference type="EMBL" id="KAJ6844866.1"/>
    </source>
</evidence>
<evidence type="ECO:0000256" key="3">
    <source>
        <dbReference type="ARBA" id="ARBA00022692"/>
    </source>
</evidence>
<organism evidence="10 11">
    <name type="scientific">Iris pallida</name>
    <name type="common">Sweet iris</name>
    <dbReference type="NCBI Taxonomy" id="29817"/>
    <lineage>
        <taxon>Eukaryota</taxon>
        <taxon>Viridiplantae</taxon>
        <taxon>Streptophyta</taxon>
        <taxon>Embryophyta</taxon>
        <taxon>Tracheophyta</taxon>
        <taxon>Spermatophyta</taxon>
        <taxon>Magnoliopsida</taxon>
        <taxon>Liliopsida</taxon>
        <taxon>Asparagales</taxon>
        <taxon>Iridaceae</taxon>
        <taxon>Iridoideae</taxon>
        <taxon>Irideae</taxon>
        <taxon>Iris</taxon>
    </lineage>
</organism>
<comment type="similarity">
    <text evidence="6">Belongs to the OXA1/ALB3/YidC family.</text>
</comment>
<comment type="similarity">
    <text evidence="2">Belongs to the OXA1/ALB3/YidC (TC 2.A.9.2) family.</text>
</comment>
<dbReference type="CDD" id="cd20069">
    <property type="entry name" value="5TM_Oxa1-like"/>
    <property type="match status" value="1"/>
</dbReference>
<comment type="subcellular location">
    <subcellularLocation>
        <location evidence="1 6">Membrane</location>
        <topology evidence="1 6">Multi-pass membrane protein</topology>
    </subcellularLocation>
</comment>
<evidence type="ECO:0000256" key="5">
    <source>
        <dbReference type="ARBA" id="ARBA00023136"/>
    </source>
</evidence>
<dbReference type="GO" id="GO:0005743">
    <property type="term" value="C:mitochondrial inner membrane"/>
    <property type="evidence" value="ECO:0007669"/>
    <property type="project" value="TreeGrafter"/>
</dbReference>
<reference evidence="10" key="2">
    <citation type="submission" date="2023-04" db="EMBL/GenBank/DDBJ databases">
        <authorList>
            <person name="Bruccoleri R.E."/>
            <person name="Oakeley E.J."/>
            <person name="Faust A.-M."/>
            <person name="Dessus-Babus S."/>
            <person name="Altorfer M."/>
            <person name="Burckhardt D."/>
            <person name="Oertli M."/>
            <person name="Naumann U."/>
            <person name="Petersen F."/>
            <person name="Wong J."/>
        </authorList>
    </citation>
    <scope>NUCLEOTIDE SEQUENCE</scope>
    <source>
        <strain evidence="10">GSM-AAB239-AS_SAM_17_03QT</strain>
        <tissue evidence="10">Leaf</tissue>
    </source>
</reference>
<evidence type="ECO:0000256" key="2">
    <source>
        <dbReference type="ARBA" id="ARBA00010583"/>
    </source>
</evidence>
<keyword evidence="3 6" id="KW-0812">Transmembrane</keyword>
<accession>A0AAX6HUW8</accession>
<dbReference type="EMBL" id="JANAVB010006531">
    <property type="protein sequence ID" value="KAJ6844866.1"/>
    <property type="molecule type" value="Genomic_DNA"/>
</dbReference>
<sequence>MACHRRALTTGFIHVSRRLHPSFSHIPLSHADRSDPPPRLPKSSSPGHGHGVKAPSFMSTSLGFSLPLGADSLLRRNYSSSGAAADGSTEIGYIKDVAEVLTETTVDATAATTTAVADAAAGVPPFSAEVVAAAADSYFPVAALQYLIDGVHTNVGVDWWAAIVLTTVLIRCSTVPLILNQMRATVKLNAMRPEMEQLKEQMQNSTDPESLLEGRKQMSALFRKHGVNPLTPLKGMFIQGPIFISFFMAISNMVEKVPSFKDGGAYWFTDLTTPDPLYALPVLTGLSFLATVELNMQDGMEGNPMVKTMKNFSRVLAVVTVPFTASFPKAIFCYWITSNMFSLAYGFIIRRPPVRKFLNLPERVPQPTPASQPNFSFFGGSKLLSSLASPIAAKLSEPSKSPDQKVSSSAVISQRIRNLEKTVKARSKPKRR</sequence>
<feature type="compositionally biased region" description="Polar residues" evidence="7">
    <location>
        <begin position="398"/>
        <end position="416"/>
    </location>
</feature>
<evidence type="ECO:0000256" key="8">
    <source>
        <dbReference type="SAM" id="Phobius"/>
    </source>
</evidence>
<feature type="region of interest" description="Disordered" evidence="7">
    <location>
        <begin position="25"/>
        <end position="52"/>
    </location>
</feature>
<dbReference type="InterPro" id="IPR028055">
    <property type="entry name" value="YidC/Oxa/ALB_C"/>
</dbReference>
<feature type="transmembrane region" description="Helical" evidence="8">
    <location>
        <begin position="315"/>
        <end position="337"/>
    </location>
</feature>
<evidence type="ECO:0000256" key="7">
    <source>
        <dbReference type="SAM" id="MobiDB-lite"/>
    </source>
</evidence>
<keyword evidence="4 8" id="KW-1133">Transmembrane helix</keyword>
<keyword evidence="11" id="KW-1185">Reference proteome</keyword>
<protein>
    <submittedName>
        <fullName evidence="10">Mitochondrial inner membrane protein OXA1-like</fullName>
    </submittedName>
</protein>
<dbReference type="AlphaFoldDB" id="A0AAX6HUW8"/>
<dbReference type="GO" id="GO:0032979">
    <property type="term" value="P:protein insertion into mitochondrial inner membrane from matrix"/>
    <property type="evidence" value="ECO:0007669"/>
    <property type="project" value="TreeGrafter"/>
</dbReference>